<protein>
    <submittedName>
        <fullName evidence="3">Ferrous iron transport protein A</fullName>
    </submittedName>
</protein>
<reference evidence="3 4" key="1">
    <citation type="submission" date="2024-06" db="EMBL/GenBank/DDBJ databases">
        <title>Genomic Encyclopedia of Type Strains, Phase IV (KMG-IV): sequencing the most valuable type-strain genomes for metagenomic binning, comparative biology and taxonomic classification.</title>
        <authorList>
            <person name="Goeker M."/>
        </authorList>
    </citation>
    <scope>NUCLEOTIDE SEQUENCE [LARGE SCALE GENOMIC DNA]</scope>
    <source>
        <strain evidence="3 4">DSM 21460</strain>
    </source>
</reference>
<dbReference type="Proteomes" id="UP001549162">
    <property type="component" value="Unassembled WGS sequence"/>
</dbReference>
<dbReference type="SMART" id="SM00899">
    <property type="entry name" value="FeoA"/>
    <property type="match status" value="1"/>
</dbReference>
<evidence type="ECO:0000256" key="1">
    <source>
        <dbReference type="ARBA" id="ARBA00023004"/>
    </source>
</evidence>
<dbReference type="InterPro" id="IPR038157">
    <property type="entry name" value="FeoA_core_dom"/>
</dbReference>
<dbReference type="Gene3D" id="2.30.30.90">
    <property type="match status" value="1"/>
</dbReference>
<sequence>MLKLDRLSLNTYFRIIRIRPLDSDDISISKLASLGIKEGAIGIIINKNEGNLIISFEDTKVAIGKDLSKKIMVEEM</sequence>
<name>A0ABV2JBD5_9FIRM</name>
<accession>A0ABV2JBD5</accession>
<feature type="domain" description="Ferrous iron transporter FeoA-like" evidence="2">
    <location>
        <begin position="2"/>
        <end position="75"/>
    </location>
</feature>
<keyword evidence="1" id="KW-0408">Iron</keyword>
<evidence type="ECO:0000259" key="2">
    <source>
        <dbReference type="SMART" id="SM00899"/>
    </source>
</evidence>
<comment type="caution">
    <text evidence="3">The sequence shown here is derived from an EMBL/GenBank/DDBJ whole genome shotgun (WGS) entry which is preliminary data.</text>
</comment>
<evidence type="ECO:0000313" key="4">
    <source>
        <dbReference type="Proteomes" id="UP001549162"/>
    </source>
</evidence>
<keyword evidence="4" id="KW-1185">Reference proteome</keyword>
<dbReference type="EMBL" id="JBEPMA010000006">
    <property type="protein sequence ID" value="MET3617561.1"/>
    <property type="molecule type" value="Genomic_DNA"/>
</dbReference>
<dbReference type="RefSeq" id="WP_354368136.1">
    <property type="nucleotide sequence ID" value="NZ_JBEPMA010000006.1"/>
</dbReference>
<proteinExistence type="predicted"/>
<dbReference type="InterPro" id="IPR007167">
    <property type="entry name" value="Fe-transptr_FeoA-like"/>
</dbReference>
<dbReference type="InterPro" id="IPR008988">
    <property type="entry name" value="Transcriptional_repressor_C"/>
</dbReference>
<dbReference type="Pfam" id="PF04023">
    <property type="entry name" value="FeoA"/>
    <property type="match status" value="1"/>
</dbReference>
<gene>
    <name evidence="3" type="ORF">ABID14_001195</name>
</gene>
<evidence type="ECO:0000313" key="3">
    <source>
        <dbReference type="EMBL" id="MET3617561.1"/>
    </source>
</evidence>
<dbReference type="SUPFAM" id="SSF50037">
    <property type="entry name" value="C-terminal domain of transcriptional repressors"/>
    <property type="match status" value="1"/>
</dbReference>
<organism evidence="3 4">
    <name type="scientific">Peptoniphilus olsenii</name>
    <dbReference type="NCBI Taxonomy" id="411570"/>
    <lineage>
        <taxon>Bacteria</taxon>
        <taxon>Bacillati</taxon>
        <taxon>Bacillota</taxon>
        <taxon>Tissierellia</taxon>
        <taxon>Tissierellales</taxon>
        <taxon>Peptoniphilaceae</taxon>
        <taxon>Peptoniphilus</taxon>
    </lineage>
</organism>